<comment type="caution">
    <text evidence="1">The sequence shown here is derived from an EMBL/GenBank/DDBJ whole genome shotgun (WGS) entry which is preliminary data.</text>
</comment>
<evidence type="ECO:0000313" key="1">
    <source>
        <dbReference type="EMBL" id="PNX70844.1"/>
    </source>
</evidence>
<proteinExistence type="predicted"/>
<gene>
    <name evidence="1" type="ORF">L195_g057800</name>
</gene>
<dbReference type="Proteomes" id="UP000236291">
    <property type="component" value="Unassembled WGS sequence"/>
</dbReference>
<evidence type="ECO:0000313" key="2">
    <source>
        <dbReference type="Proteomes" id="UP000236291"/>
    </source>
</evidence>
<protein>
    <submittedName>
        <fullName evidence="1">Uncharacterized protein</fullName>
    </submittedName>
</protein>
<dbReference type="EMBL" id="ASHM01116589">
    <property type="protein sequence ID" value="PNX70844.1"/>
    <property type="molecule type" value="Genomic_DNA"/>
</dbReference>
<reference evidence="1 2" key="1">
    <citation type="journal article" date="2014" name="Am. J. Bot.">
        <title>Genome assembly and annotation for red clover (Trifolium pratense; Fabaceae).</title>
        <authorList>
            <person name="Istvanek J."/>
            <person name="Jaros M."/>
            <person name="Krenek A."/>
            <person name="Repkova J."/>
        </authorList>
    </citation>
    <scope>NUCLEOTIDE SEQUENCE [LARGE SCALE GENOMIC DNA]</scope>
    <source>
        <strain evidence="2">cv. Tatra</strain>
        <tissue evidence="1">Young leaves</tissue>
    </source>
</reference>
<dbReference type="AlphaFoldDB" id="A0A2K3KX48"/>
<sequence length="22" mass="2427">VAADIETAFLAKLWKGDSCIKF</sequence>
<name>A0A2K3KX48_TRIPR</name>
<organism evidence="1 2">
    <name type="scientific">Trifolium pratense</name>
    <name type="common">Red clover</name>
    <dbReference type="NCBI Taxonomy" id="57577"/>
    <lineage>
        <taxon>Eukaryota</taxon>
        <taxon>Viridiplantae</taxon>
        <taxon>Streptophyta</taxon>
        <taxon>Embryophyta</taxon>
        <taxon>Tracheophyta</taxon>
        <taxon>Spermatophyta</taxon>
        <taxon>Magnoliopsida</taxon>
        <taxon>eudicotyledons</taxon>
        <taxon>Gunneridae</taxon>
        <taxon>Pentapetalae</taxon>
        <taxon>rosids</taxon>
        <taxon>fabids</taxon>
        <taxon>Fabales</taxon>
        <taxon>Fabaceae</taxon>
        <taxon>Papilionoideae</taxon>
        <taxon>50 kb inversion clade</taxon>
        <taxon>NPAAA clade</taxon>
        <taxon>Hologalegina</taxon>
        <taxon>IRL clade</taxon>
        <taxon>Trifolieae</taxon>
        <taxon>Trifolium</taxon>
    </lineage>
</organism>
<feature type="non-terminal residue" evidence="1">
    <location>
        <position position="1"/>
    </location>
</feature>
<accession>A0A2K3KX48</accession>
<reference evidence="1 2" key="2">
    <citation type="journal article" date="2017" name="Front. Plant Sci.">
        <title>Gene Classification and Mining of Molecular Markers Useful in Red Clover (Trifolium pratense) Breeding.</title>
        <authorList>
            <person name="Istvanek J."/>
            <person name="Dluhosova J."/>
            <person name="Dluhos P."/>
            <person name="Patkova L."/>
            <person name="Nedelnik J."/>
            <person name="Repkova J."/>
        </authorList>
    </citation>
    <scope>NUCLEOTIDE SEQUENCE [LARGE SCALE GENOMIC DNA]</scope>
    <source>
        <strain evidence="2">cv. Tatra</strain>
        <tissue evidence="1">Young leaves</tissue>
    </source>
</reference>